<keyword evidence="7" id="KW-1185">Reference proteome</keyword>
<dbReference type="InParanoid" id="A0A152A7F2"/>
<dbReference type="Gene3D" id="2.60.40.10">
    <property type="entry name" value="Immunoglobulins"/>
    <property type="match status" value="2"/>
</dbReference>
<protein>
    <recommendedName>
        <fullName evidence="5">IPT/TIG domain-containing protein</fullName>
    </recommendedName>
</protein>
<dbReference type="InterPro" id="IPR013783">
    <property type="entry name" value="Ig-like_fold"/>
</dbReference>
<evidence type="ECO:0000256" key="4">
    <source>
        <dbReference type="SAM" id="SignalP"/>
    </source>
</evidence>
<proteinExistence type="predicted"/>
<evidence type="ECO:0000256" key="2">
    <source>
        <dbReference type="ARBA" id="ARBA00023180"/>
    </source>
</evidence>
<sequence length="542" mass="58245">MQISKLFIYLFVLLFVFSIVSSQTITGVSYTPFQYYSGNNLTIAGTSFGTNAADVSVKLAGTSATGSTSAFCLISEISDVQIICYFNGTLLPTPRNSVLNKYSITVTVLQTPINNSTVIFSYAAGGTLIKATLDRYIVSVTGNNFLPYSKYYFTYRSSKFYPTNESTSTLLVGYPPKSFTTATGKVLYIQDDVYATISTQVPMLPYIESLSVTTFNVYQQVTLNGYFFMVNTDNTNTTILVNNGANTYTGSITSKVDSTAVVTLDLGFTSPQNLSIVTLMGTSNQINYVYASPNISGISQNLDALEITGTNFGFDPLLVQVTLGANNLTYIDGSLTDNSNMNVSLTQIIKVTLPQVYSSGTITLIANGQSSNTKELNPNPTISSVFPSSIKLSTETTFTISGTEFSSLHTVKIRDEDCLVQASSTSTELYCKLTTPSQFDTESVDWEVDIIFGGNNVVESTTATFEVVCENTCVECTLGVCQDDTSNTTSTSTTTTTTTTTGTTAPSTSSSSSTDDVNSGIILSGQFSVLFFGLVTLITILF</sequence>
<reference evidence="6 7" key="1">
    <citation type="submission" date="2015-12" db="EMBL/GenBank/DDBJ databases">
        <title>Dictyostelia acquired genes for synthesis and detection of signals that induce cell-type specialization by lateral gene transfer from prokaryotes.</title>
        <authorList>
            <person name="Gloeckner G."/>
            <person name="Schaap P."/>
        </authorList>
    </citation>
    <scope>NUCLEOTIDE SEQUENCE [LARGE SCALE GENOMIC DNA]</scope>
    <source>
        <strain evidence="6 7">TK</strain>
    </source>
</reference>
<feature type="domain" description="IPT/TIG" evidence="5">
    <location>
        <begin position="380"/>
        <end position="434"/>
    </location>
</feature>
<evidence type="ECO:0000256" key="3">
    <source>
        <dbReference type="SAM" id="MobiDB-lite"/>
    </source>
</evidence>
<evidence type="ECO:0000313" key="7">
    <source>
        <dbReference type="Proteomes" id="UP000076078"/>
    </source>
</evidence>
<evidence type="ECO:0000256" key="1">
    <source>
        <dbReference type="ARBA" id="ARBA00022729"/>
    </source>
</evidence>
<dbReference type="Proteomes" id="UP000076078">
    <property type="component" value="Unassembled WGS sequence"/>
</dbReference>
<keyword evidence="2" id="KW-0325">Glycoprotein</keyword>
<feature type="compositionally biased region" description="Low complexity" evidence="3">
    <location>
        <begin position="485"/>
        <end position="514"/>
    </location>
</feature>
<comment type="caution">
    <text evidence="6">The sequence shown here is derived from an EMBL/GenBank/DDBJ whole genome shotgun (WGS) entry which is preliminary data.</text>
</comment>
<dbReference type="InterPro" id="IPR002909">
    <property type="entry name" value="IPT_dom"/>
</dbReference>
<organism evidence="6 7">
    <name type="scientific">Tieghemostelium lacteum</name>
    <name type="common">Slime mold</name>
    <name type="synonym">Dictyostelium lacteum</name>
    <dbReference type="NCBI Taxonomy" id="361077"/>
    <lineage>
        <taxon>Eukaryota</taxon>
        <taxon>Amoebozoa</taxon>
        <taxon>Evosea</taxon>
        <taxon>Eumycetozoa</taxon>
        <taxon>Dictyostelia</taxon>
        <taxon>Dictyosteliales</taxon>
        <taxon>Raperosteliaceae</taxon>
        <taxon>Tieghemostelium</taxon>
    </lineage>
</organism>
<dbReference type="CDD" id="cd00603">
    <property type="entry name" value="IPT_PCSR"/>
    <property type="match status" value="1"/>
</dbReference>
<dbReference type="InterPro" id="IPR014756">
    <property type="entry name" value="Ig_E-set"/>
</dbReference>
<feature type="signal peptide" evidence="4">
    <location>
        <begin position="1"/>
        <end position="22"/>
    </location>
</feature>
<dbReference type="InterPro" id="IPR052014">
    <property type="entry name" value="Dictyostelium_Tiger"/>
</dbReference>
<dbReference type="PANTHER" id="PTHR31341">
    <property type="entry name" value="IPT/TIG DOMAIN-CONTAINING PROTEIN-RELATED-RELATED"/>
    <property type="match status" value="1"/>
</dbReference>
<evidence type="ECO:0000259" key="5">
    <source>
        <dbReference type="Pfam" id="PF01833"/>
    </source>
</evidence>
<accession>A0A152A7F2</accession>
<keyword evidence="1 4" id="KW-0732">Signal</keyword>
<gene>
    <name evidence="6" type="ORF">DLAC_00926</name>
</gene>
<name>A0A152A7F2_TIELA</name>
<feature type="chain" id="PRO_5007593616" description="IPT/TIG domain-containing protein" evidence="4">
    <location>
        <begin position="23"/>
        <end position="542"/>
    </location>
</feature>
<dbReference type="Pfam" id="PF01833">
    <property type="entry name" value="TIG"/>
    <property type="match status" value="1"/>
</dbReference>
<dbReference type="EMBL" id="LODT01000004">
    <property type="protein sequence ID" value="KYR02126.1"/>
    <property type="molecule type" value="Genomic_DNA"/>
</dbReference>
<dbReference type="AlphaFoldDB" id="A0A152A7F2"/>
<dbReference type="SUPFAM" id="SSF81296">
    <property type="entry name" value="E set domains"/>
    <property type="match status" value="1"/>
</dbReference>
<evidence type="ECO:0000313" key="6">
    <source>
        <dbReference type="EMBL" id="KYR02126.1"/>
    </source>
</evidence>
<feature type="region of interest" description="Disordered" evidence="3">
    <location>
        <begin position="485"/>
        <end position="515"/>
    </location>
</feature>